<dbReference type="InterPro" id="IPR012779">
    <property type="entry name" value="Peptidase_M1_pepN"/>
</dbReference>
<dbReference type="EC" id="3.4.11.2" evidence="4 11"/>
<evidence type="ECO:0000256" key="9">
    <source>
        <dbReference type="ARBA" id="ARBA00022833"/>
    </source>
</evidence>
<dbReference type="InterPro" id="IPR027268">
    <property type="entry name" value="Peptidase_M4/M1_CTD_sf"/>
</dbReference>
<feature type="domain" description="Peptidase M1 alanyl aminopeptidase Ig-like fold" evidence="13">
    <location>
        <begin position="452"/>
        <end position="501"/>
    </location>
</feature>
<evidence type="ECO:0000256" key="6">
    <source>
        <dbReference type="ARBA" id="ARBA00022670"/>
    </source>
</evidence>
<feature type="domain" description="Peptidase M1 membrane alanine aminopeptidase" evidence="12">
    <location>
        <begin position="237"/>
        <end position="447"/>
    </location>
</feature>
<dbReference type="CDD" id="cd09600">
    <property type="entry name" value="M1_APN"/>
    <property type="match status" value="1"/>
</dbReference>
<evidence type="ECO:0000256" key="11">
    <source>
        <dbReference type="NCBIfam" id="TIGR02414"/>
    </source>
</evidence>
<dbReference type="GO" id="GO:0004177">
    <property type="term" value="F:aminopeptidase activity"/>
    <property type="evidence" value="ECO:0007669"/>
    <property type="project" value="UniProtKB-KW"/>
</dbReference>
<dbReference type="Pfam" id="PF01433">
    <property type="entry name" value="Peptidase_M1"/>
    <property type="match status" value="1"/>
</dbReference>
<keyword evidence="16" id="KW-1185">Reference proteome</keyword>
<dbReference type="NCBIfam" id="TIGR02414">
    <property type="entry name" value="pepN_proteo"/>
    <property type="match status" value="1"/>
</dbReference>
<protein>
    <recommendedName>
        <fullName evidence="5 11">Aminopeptidase N</fullName>
        <ecNumber evidence="4 11">3.4.11.2</ecNumber>
    </recommendedName>
</protein>
<keyword evidence="9" id="KW-0862">Zinc</keyword>
<comment type="caution">
    <text evidence="15">The sequence shown here is derived from an EMBL/GenBank/DDBJ whole genome shotgun (WGS) entry which is preliminary data.</text>
</comment>
<dbReference type="Gene3D" id="2.60.40.1730">
    <property type="entry name" value="tricorn interacting facor f3 domain"/>
    <property type="match status" value="1"/>
</dbReference>
<gene>
    <name evidence="15" type="primary">pepN</name>
    <name evidence="15" type="ORF">T9A_01716</name>
</gene>
<evidence type="ECO:0000256" key="7">
    <source>
        <dbReference type="ARBA" id="ARBA00022723"/>
    </source>
</evidence>
<evidence type="ECO:0000259" key="12">
    <source>
        <dbReference type="Pfam" id="PF01433"/>
    </source>
</evidence>
<comment type="similarity">
    <text evidence="3">Belongs to the peptidase M1 family.</text>
</comment>
<feature type="domain" description="Aminopeptidase N-like N-terminal" evidence="14">
    <location>
        <begin position="26"/>
        <end position="194"/>
    </location>
</feature>
<dbReference type="InterPro" id="IPR014782">
    <property type="entry name" value="Peptidase_M1_dom"/>
</dbReference>
<dbReference type="InterPro" id="IPR038438">
    <property type="entry name" value="PepN_Ig-like_sf"/>
</dbReference>
<organism evidence="15 16">
    <name type="scientific">Alcanivorax jadensis T9</name>
    <dbReference type="NCBI Taxonomy" id="1177181"/>
    <lineage>
        <taxon>Bacteria</taxon>
        <taxon>Pseudomonadati</taxon>
        <taxon>Pseudomonadota</taxon>
        <taxon>Gammaproteobacteria</taxon>
        <taxon>Oceanospirillales</taxon>
        <taxon>Alcanivoracaceae</taxon>
        <taxon>Alcanivorax</taxon>
    </lineage>
</organism>
<dbReference type="InterPro" id="IPR035414">
    <property type="entry name" value="Peptidase_M1_pepN_Ig-like"/>
</dbReference>
<dbReference type="EMBL" id="ARXU01000005">
    <property type="protein sequence ID" value="KGD61267.1"/>
    <property type="molecule type" value="Genomic_DNA"/>
</dbReference>
<keyword evidence="10" id="KW-0482">Metalloprotease</keyword>
<evidence type="ECO:0000313" key="16">
    <source>
        <dbReference type="Proteomes" id="UP000029443"/>
    </source>
</evidence>
<dbReference type="Gene3D" id="2.60.40.1840">
    <property type="match status" value="1"/>
</dbReference>
<evidence type="ECO:0000256" key="8">
    <source>
        <dbReference type="ARBA" id="ARBA00022801"/>
    </source>
</evidence>
<dbReference type="PANTHER" id="PTHR46322">
    <property type="entry name" value="PUROMYCIN-SENSITIVE AMINOPEPTIDASE"/>
    <property type="match status" value="1"/>
</dbReference>
<dbReference type="RefSeq" id="WP_232222049.1">
    <property type="nucleotide sequence ID" value="NZ_ARXU01000005.1"/>
</dbReference>
<comment type="catalytic activity">
    <reaction evidence="1">
        <text>Release of an N-terminal amino acid, Xaa-|-Yaa- from a peptide, amide or arylamide. Xaa is preferably Ala, but may be most amino acids including Pro (slow action). When a terminal hydrophobic residue is followed by a prolyl residue, the two may be released as an intact Xaa-Pro dipeptide.</text>
        <dbReference type="EC" id="3.4.11.2"/>
    </reaction>
</comment>
<evidence type="ECO:0000259" key="14">
    <source>
        <dbReference type="Pfam" id="PF17900"/>
    </source>
</evidence>
<dbReference type="SUPFAM" id="SSF63737">
    <property type="entry name" value="Leukotriene A4 hydrolase N-terminal domain"/>
    <property type="match status" value="1"/>
</dbReference>
<dbReference type="SUPFAM" id="SSF55486">
    <property type="entry name" value="Metalloproteases ('zincins'), catalytic domain"/>
    <property type="match status" value="1"/>
</dbReference>
<dbReference type="InterPro" id="IPR001930">
    <property type="entry name" value="Peptidase_M1"/>
</dbReference>
<evidence type="ECO:0000259" key="13">
    <source>
        <dbReference type="Pfam" id="PF11940"/>
    </source>
</evidence>
<evidence type="ECO:0000256" key="1">
    <source>
        <dbReference type="ARBA" id="ARBA00000098"/>
    </source>
</evidence>
<dbReference type="Proteomes" id="UP000029443">
    <property type="component" value="Unassembled WGS sequence"/>
</dbReference>
<accession>A0ABR4WDH9</accession>
<comment type="cofactor">
    <cofactor evidence="2">
        <name>Zn(2+)</name>
        <dbReference type="ChEBI" id="CHEBI:29105"/>
    </cofactor>
</comment>
<evidence type="ECO:0000256" key="3">
    <source>
        <dbReference type="ARBA" id="ARBA00010136"/>
    </source>
</evidence>
<dbReference type="Pfam" id="PF17900">
    <property type="entry name" value="Peptidase_M1_N"/>
    <property type="match status" value="1"/>
</dbReference>
<evidence type="ECO:0000256" key="5">
    <source>
        <dbReference type="ARBA" id="ARBA00015611"/>
    </source>
</evidence>
<reference evidence="15 16" key="1">
    <citation type="submission" date="2012-09" db="EMBL/GenBank/DDBJ databases">
        <title>Genome Sequence of alkane-degrading Bacterium Alcanivorax jadensis T9.</title>
        <authorList>
            <person name="Lai Q."/>
            <person name="Shao Z."/>
        </authorList>
    </citation>
    <scope>NUCLEOTIDE SEQUENCE [LARGE SCALE GENOMIC DNA]</scope>
    <source>
        <strain evidence="15 16">T9</strain>
    </source>
</reference>
<proteinExistence type="inferred from homology"/>
<evidence type="ECO:0000256" key="10">
    <source>
        <dbReference type="ARBA" id="ARBA00023049"/>
    </source>
</evidence>
<dbReference type="Pfam" id="PF11940">
    <property type="entry name" value="DUF3458"/>
    <property type="match status" value="1"/>
</dbReference>
<dbReference type="Gene3D" id="3.30.2010.30">
    <property type="match status" value="1"/>
</dbReference>
<evidence type="ECO:0000313" key="15">
    <source>
        <dbReference type="EMBL" id="KGD61267.1"/>
    </source>
</evidence>
<keyword evidence="6" id="KW-0645">Protease</keyword>
<sequence>MDSPQADVKTTRLADYTPPDFLVDHVELDVDLRDGQTRVTSTMQFRLNPENTREGGSDLILDGECLALESLAINGEPVAENRYRYEKDKLTIESVPETFSLTSVVRIEPEKNTALDGLYRSNGMYCTQCEAEGFRRITFFPDRPDVLARFTTTVRADKKRYPLLLSNGNPVEQGEEGDRHWVTWEDPFPKPCYLFALVAGDLACLEDSYTTGSGRQVSLRLYAEHRDLDKLDHAMLSLKNAMRWDEDTYGREYDLDIYMIVAVSHFNMGAMENKGLNIFNTSCVLAHPSTTTDAGFQRVESVVAHEYFHNWSGNRVTCRDWFQLSLKEGFTVFRDQQFSADMNSAAVQRVENVDFLVNHQFPEDQGPMAHPVRPAEYQKIDNFYTLTIYEKGAEIVRMQYHLVGPEDFRRATDLYFDRFDGQAVTCDDFVACMEEISGRDLTQFKRWYSQAGTPVLTVTDRLENDRYQLTFRQHTPPTPGQAEKQPLMIPVRLALLDETGEPG</sequence>
<keyword evidence="15" id="KW-0031">Aminopeptidase</keyword>
<dbReference type="InterPro" id="IPR045357">
    <property type="entry name" value="Aminopeptidase_N-like_N"/>
</dbReference>
<evidence type="ECO:0000256" key="2">
    <source>
        <dbReference type="ARBA" id="ARBA00001947"/>
    </source>
</evidence>
<keyword evidence="7" id="KW-0479">Metal-binding</keyword>
<dbReference type="InterPro" id="IPR042097">
    <property type="entry name" value="Aminopeptidase_N-like_N_sf"/>
</dbReference>
<name>A0ABR4WDH9_9GAMM</name>
<evidence type="ECO:0000256" key="4">
    <source>
        <dbReference type="ARBA" id="ARBA00012564"/>
    </source>
</evidence>
<dbReference type="PRINTS" id="PR00756">
    <property type="entry name" value="ALADIPTASE"/>
</dbReference>
<dbReference type="PANTHER" id="PTHR46322:SF1">
    <property type="entry name" value="PUROMYCIN-SENSITIVE AMINOPEPTIDASE"/>
    <property type="match status" value="1"/>
</dbReference>
<keyword evidence="8" id="KW-0378">Hydrolase</keyword>
<dbReference type="Gene3D" id="1.10.390.10">
    <property type="entry name" value="Neutral Protease Domain 2"/>
    <property type="match status" value="1"/>
</dbReference>